<name>A0AC58UQX1_TOBAC</name>
<accession>A0AC58UQX1</accession>
<protein>
    <submittedName>
        <fullName evidence="2">Uncharacterized protein LOC142182014</fullName>
    </submittedName>
</protein>
<dbReference type="Proteomes" id="UP000790787">
    <property type="component" value="Chromosome 6"/>
</dbReference>
<sequence length="553" mass="63007">MADTPENVEVDLGAVDVPAPSDQIEPSVADDAILNSSSEPAPQMCGGITPGPILGVIFLLVRKIMANQVIIGALFQEETSQVRLPYFNGQHISHWKVHMEIYAKTYDVKVWRVIKKGNYPLPAATPPLADPEDIDSYTKEQMEVIQVNNIARNLLCNAISGEEYEKISSCDTTKEMWDKLEVTYEGTNKVKETHINMLVHDYKLFSMKEGESIEEIDFNKNKSFGSWSDEDSSEHEEISNLCFMMILENEMNKSSGCWTDEDTSDDEYKDDNENCFMARGETSEVRSYNCERCNELQDILDLTLKEYQKMMNELKRLNKEIKDWKLKHEVCEIEKEVLQEEFGELQMQLNGMCKSTSHSSVKSIQATYKSTGEGASQNRDEFGNQKIILNLVILTLQDLSKLGYLKESNHYILKEYHRISRKGKWYLDNACSNHMIDDKNLLKEITKIDGGSVMFGDDSKEKIIGTGTIPFNNNCDITEVYLVDGLNYNLLSISQLCDIGYEVNFKKIGIAIEDETGKTVLSGKRYGHVYFLDHFEKIDGHICLTSMSDDPWL</sequence>
<evidence type="ECO:0000313" key="1">
    <source>
        <dbReference type="Proteomes" id="UP000790787"/>
    </source>
</evidence>
<gene>
    <name evidence="2" type="primary">LOC142182014</name>
</gene>
<keyword evidence="1" id="KW-1185">Reference proteome</keyword>
<proteinExistence type="predicted"/>
<organism evidence="1 2">
    <name type="scientific">Nicotiana tabacum</name>
    <name type="common">Common tobacco</name>
    <dbReference type="NCBI Taxonomy" id="4097"/>
    <lineage>
        <taxon>Eukaryota</taxon>
        <taxon>Viridiplantae</taxon>
        <taxon>Streptophyta</taxon>
        <taxon>Embryophyta</taxon>
        <taxon>Tracheophyta</taxon>
        <taxon>Spermatophyta</taxon>
        <taxon>Magnoliopsida</taxon>
        <taxon>eudicotyledons</taxon>
        <taxon>Gunneridae</taxon>
        <taxon>Pentapetalae</taxon>
        <taxon>asterids</taxon>
        <taxon>lamiids</taxon>
        <taxon>Solanales</taxon>
        <taxon>Solanaceae</taxon>
        <taxon>Nicotianoideae</taxon>
        <taxon>Nicotianeae</taxon>
        <taxon>Nicotiana</taxon>
    </lineage>
</organism>
<dbReference type="RefSeq" id="XP_075111896.1">
    <property type="nucleotide sequence ID" value="XM_075255795.1"/>
</dbReference>
<evidence type="ECO:0000313" key="2">
    <source>
        <dbReference type="RefSeq" id="XP_075111896.1"/>
    </source>
</evidence>
<reference evidence="2" key="2">
    <citation type="submission" date="2025-08" db="UniProtKB">
        <authorList>
            <consortium name="RefSeq"/>
        </authorList>
    </citation>
    <scope>IDENTIFICATION</scope>
    <source>
        <tissue evidence="2">Leaf</tissue>
    </source>
</reference>
<reference evidence="1" key="1">
    <citation type="journal article" date="2014" name="Nat. Commun.">
        <title>The tobacco genome sequence and its comparison with those of tomato and potato.</title>
        <authorList>
            <person name="Sierro N."/>
            <person name="Battey J.N."/>
            <person name="Ouadi S."/>
            <person name="Bakaher N."/>
            <person name="Bovet L."/>
            <person name="Willig A."/>
            <person name="Goepfert S."/>
            <person name="Peitsch M.C."/>
            <person name="Ivanov N.V."/>
        </authorList>
    </citation>
    <scope>NUCLEOTIDE SEQUENCE [LARGE SCALE GENOMIC DNA]</scope>
</reference>